<reference evidence="1 2" key="1">
    <citation type="submission" date="2017-02" db="EMBL/GenBank/DDBJ databases">
        <title>The new phylogeny of genus Mycobacterium.</title>
        <authorList>
            <person name="Tortoli E."/>
            <person name="Trovato A."/>
            <person name="Cirillo D.M."/>
        </authorList>
    </citation>
    <scope>NUCLEOTIDE SEQUENCE [LARGE SCALE GENOMIC DNA]</scope>
    <source>
        <strain evidence="1 2">DSM 45578</strain>
    </source>
</reference>
<protein>
    <recommendedName>
        <fullName evidence="3">MalT-like TPR region domain-containing protein</fullName>
    </recommendedName>
</protein>
<dbReference type="EMBL" id="MVHJ01000010">
    <property type="protein sequence ID" value="ORA04470.1"/>
    <property type="molecule type" value="Genomic_DNA"/>
</dbReference>
<dbReference type="AlphaFoldDB" id="A0A1W9YXH5"/>
<gene>
    <name evidence="1" type="ORF">BST17_14430</name>
</gene>
<sequence length="276" mass="28397">MTTRTTTPTETPVRTPATAVSATLAAAAFGGNPQLWPLPTASAPHDRWLRAVAAGGQGHYGVALAELDEILRTGHSGPAASLAHSTRASFLRQLGGHRIARGWDGRALAQAGTDEQAAADAMVGLAADALGVGRLATSARLLARAARPAGADRQSVRLQWVSAELAMAAGDGTTARGHAERSVELSDTLGSARHRVKSSVVLSAALCCAGDLPGSRTVADAALAMTEEFGLVPLRWALGCLLADIGSDTHPAAAVVAIRDEAADTVRRRGGVWSRR</sequence>
<organism evidence="1 2">
    <name type="scientific">Mycolicibacterium bacteremicum</name>
    <name type="common">Mycobacterium bacteremicum</name>
    <dbReference type="NCBI Taxonomy" id="564198"/>
    <lineage>
        <taxon>Bacteria</taxon>
        <taxon>Bacillati</taxon>
        <taxon>Actinomycetota</taxon>
        <taxon>Actinomycetes</taxon>
        <taxon>Mycobacteriales</taxon>
        <taxon>Mycobacteriaceae</taxon>
        <taxon>Mycolicibacterium</taxon>
    </lineage>
</organism>
<proteinExistence type="predicted"/>
<accession>A0A1W9YXH5</accession>
<evidence type="ECO:0000313" key="2">
    <source>
        <dbReference type="Proteomes" id="UP000192366"/>
    </source>
</evidence>
<dbReference type="Proteomes" id="UP000192366">
    <property type="component" value="Unassembled WGS sequence"/>
</dbReference>
<evidence type="ECO:0000313" key="1">
    <source>
        <dbReference type="EMBL" id="ORA04470.1"/>
    </source>
</evidence>
<keyword evidence="2" id="KW-1185">Reference proteome</keyword>
<comment type="caution">
    <text evidence="1">The sequence shown here is derived from an EMBL/GenBank/DDBJ whole genome shotgun (WGS) entry which is preliminary data.</text>
</comment>
<name>A0A1W9YXH5_MYCBA</name>
<dbReference type="OrthoDB" id="4377297at2"/>
<dbReference type="RefSeq" id="WP_083059171.1">
    <property type="nucleotide sequence ID" value="NZ_JACKVM010000008.1"/>
</dbReference>
<evidence type="ECO:0008006" key="3">
    <source>
        <dbReference type="Google" id="ProtNLM"/>
    </source>
</evidence>
<dbReference type="STRING" id="564198.BST17_14430"/>